<dbReference type="PANTHER" id="PTHR34979">
    <property type="entry name" value="INNER MEMBRANE PROTEIN YGAZ"/>
    <property type="match status" value="1"/>
</dbReference>
<reference evidence="10 12" key="2">
    <citation type="submission" date="2019-03" db="EMBL/GenBank/DDBJ databases">
        <title>Genomic Encyclopedia of Archaeal and Bacterial Type Strains, Phase II (KMG-II): from individual species to whole genera.</title>
        <authorList>
            <person name="Goeker M."/>
        </authorList>
    </citation>
    <scope>NUCLEOTIDE SEQUENCE [LARGE SCALE GENOMIC DNA]</scope>
    <source>
        <strain evidence="10 12">DSM 15594</strain>
    </source>
</reference>
<dbReference type="EMBL" id="SODO01000004">
    <property type="protein sequence ID" value="TDW59737.1"/>
    <property type="molecule type" value="Genomic_DNA"/>
</dbReference>
<keyword evidence="7 8" id="KW-0472">Membrane</keyword>
<comment type="caution">
    <text evidence="9">The sequence shown here is derived from an EMBL/GenBank/DDBJ whole genome shotgun (WGS) entry which is preliminary data.</text>
</comment>
<dbReference type="InterPro" id="IPR011606">
    <property type="entry name" value="Brnchd-chn_aa_trnsp_permease"/>
</dbReference>
<evidence type="ECO:0000313" key="10">
    <source>
        <dbReference type="EMBL" id="TDW59737.1"/>
    </source>
</evidence>
<organism evidence="9 11">
    <name type="scientific">Oceanimonas baumannii</name>
    <dbReference type="NCBI Taxonomy" id="129578"/>
    <lineage>
        <taxon>Bacteria</taxon>
        <taxon>Pseudomonadati</taxon>
        <taxon>Pseudomonadota</taxon>
        <taxon>Gammaproteobacteria</taxon>
        <taxon>Aeromonadales</taxon>
        <taxon>Aeromonadaceae</taxon>
        <taxon>Oceanimonas</taxon>
    </lineage>
</organism>
<dbReference type="RefSeq" id="WP_094277819.1">
    <property type="nucleotide sequence ID" value="NZ_JBLWZI010000010.1"/>
</dbReference>
<dbReference type="Pfam" id="PF03591">
    <property type="entry name" value="AzlC"/>
    <property type="match status" value="1"/>
</dbReference>
<feature type="transmembrane region" description="Helical" evidence="8">
    <location>
        <begin position="138"/>
        <end position="162"/>
    </location>
</feature>
<name>A0A235CKL6_9GAMM</name>
<evidence type="ECO:0000313" key="12">
    <source>
        <dbReference type="Proteomes" id="UP000295058"/>
    </source>
</evidence>
<evidence type="ECO:0000256" key="4">
    <source>
        <dbReference type="ARBA" id="ARBA00022475"/>
    </source>
</evidence>
<comment type="similarity">
    <text evidence="2">Belongs to the AzlC family.</text>
</comment>
<evidence type="ECO:0000313" key="11">
    <source>
        <dbReference type="Proteomes" id="UP000243640"/>
    </source>
</evidence>
<keyword evidence="4" id="KW-1003">Cell membrane</keyword>
<dbReference type="Proteomes" id="UP000243640">
    <property type="component" value="Unassembled WGS sequence"/>
</dbReference>
<protein>
    <submittedName>
        <fullName evidence="10">4-azaleucine resistance transporter AzlC</fullName>
    </submittedName>
</protein>
<evidence type="ECO:0000256" key="2">
    <source>
        <dbReference type="ARBA" id="ARBA00010735"/>
    </source>
</evidence>
<feature type="transmembrane region" description="Helical" evidence="8">
    <location>
        <begin position="168"/>
        <end position="186"/>
    </location>
</feature>
<evidence type="ECO:0000256" key="1">
    <source>
        <dbReference type="ARBA" id="ARBA00004651"/>
    </source>
</evidence>
<dbReference type="AlphaFoldDB" id="A0A235CKL6"/>
<keyword evidence="5 8" id="KW-0812">Transmembrane</keyword>
<keyword evidence="3" id="KW-0813">Transport</keyword>
<evidence type="ECO:0000256" key="7">
    <source>
        <dbReference type="ARBA" id="ARBA00023136"/>
    </source>
</evidence>
<accession>A0A235CKL6</accession>
<feature type="transmembrane region" description="Helical" evidence="8">
    <location>
        <begin position="51"/>
        <end position="70"/>
    </location>
</feature>
<reference evidence="9 11" key="1">
    <citation type="submission" date="2017-08" db="EMBL/GenBank/DDBJ databases">
        <title>Draft Genome Sequence of the Marine Bacterium Oceanimonas baumannii ATCC 700832.</title>
        <authorList>
            <person name="Mcclelland W.D."/>
            <person name="Brennan M.A."/>
            <person name="Trachtenberg A.M."/>
            <person name="Maclea K.S."/>
        </authorList>
    </citation>
    <scope>NUCLEOTIDE SEQUENCE [LARGE SCALE GENOMIC DNA]</scope>
    <source>
        <strain evidence="9 11">ATCC 700832</strain>
    </source>
</reference>
<comment type="subcellular location">
    <subcellularLocation>
        <location evidence="1">Cell membrane</location>
        <topology evidence="1">Multi-pass membrane protein</topology>
    </subcellularLocation>
</comment>
<evidence type="ECO:0000313" key="9">
    <source>
        <dbReference type="EMBL" id="OYD24969.1"/>
    </source>
</evidence>
<evidence type="ECO:0000256" key="3">
    <source>
        <dbReference type="ARBA" id="ARBA00022448"/>
    </source>
</evidence>
<dbReference type="GO" id="GO:1903785">
    <property type="term" value="P:L-valine transmembrane transport"/>
    <property type="evidence" value="ECO:0007669"/>
    <property type="project" value="TreeGrafter"/>
</dbReference>
<proteinExistence type="inferred from homology"/>
<dbReference type="Proteomes" id="UP000295058">
    <property type="component" value="Unassembled WGS sequence"/>
</dbReference>
<dbReference type="GO" id="GO:0005886">
    <property type="term" value="C:plasma membrane"/>
    <property type="evidence" value="ECO:0007669"/>
    <property type="project" value="UniProtKB-SubCell"/>
</dbReference>
<feature type="transmembrane region" description="Helical" evidence="8">
    <location>
        <begin position="76"/>
        <end position="101"/>
    </location>
</feature>
<sequence>MAFPGSDRPDNRFYFLTGVKELLPMVPGVLPFGLIAGANGTSLGFSPEMTLGMTLLFFAGSAQLAAYQLIQDQALPAIIVFTALMVNIRFLIYSAAFAPLLHDLKTRHKWPLVYLLSDQAYGLCASRFSPQDNGREKLYYYIGAAFALWVSWVGSVGLGLLVGEQIPAEWSLEFAIPLAFLAMLVANIRDNTALVTATCSAILAIALSGLPYNLGFVAAIIGGTALGLLASTLLIKKRTHPDE</sequence>
<feature type="transmembrane region" description="Helical" evidence="8">
    <location>
        <begin position="22"/>
        <end position="39"/>
    </location>
</feature>
<feature type="transmembrane region" description="Helical" evidence="8">
    <location>
        <begin position="216"/>
        <end position="235"/>
    </location>
</feature>
<evidence type="ECO:0000256" key="6">
    <source>
        <dbReference type="ARBA" id="ARBA00022989"/>
    </source>
</evidence>
<keyword evidence="12" id="KW-1185">Reference proteome</keyword>
<keyword evidence="6 8" id="KW-1133">Transmembrane helix</keyword>
<evidence type="ECO:0000256" key="5">
    <source>
        <dbReference type="ARBA" id="ARBA00022692"/>
    </source>
</evidence>
<dbReference type="EMBL" id="NQJF01000005">
    <property type="protein sequence ID" value="OYD24969.1"/>
    <property type="molecule type" value="Genomic_DNA"/>
</dbReference>
<dbReference type="OrthoDB" id="9803444at2"/>
<dbReference type="PANTHER" id="PTHR34979:SF1">
    <property type="entry name" value="INNER MEMBRANE PROTEIN YGAZ"/>
    <property type="match status" value="1"/>
</dbReference>
<gene>
    <name evidence="9" type="ORF">B6S09_07140</name>
    <name evidence="10" type="ORF">LY04_01378</name>
</gene>
<evidence type="ECO:0000256" key="8">
    <source>
        <dbReference type="SAM" id="Phobius"/>
    </source>
</evidence>